<dbReference type="EMBL" id="BQNB010009229">
    <property type="protein sequence ID" value="GJS60562.1"/>
    <property type="molecule type" value="Genomic_DNA"/>
</dbReference>
<keyword evidence="1" id="KW-0479">Metal-binding</keyword>
<dbReference type="InterPro" id="IPR041577">
    <property type="entry name" value="RT_RNaseH_2"/>
</dbReference>
<dbReference type="Pfam" id="PF19259">
    <property type="entry name" value="Ty3_capsid"/>
    <property type="match status" value="1"/>
</dbReference>
<dbReference type="Proteomes" id="UP001151760">
    <property type="component" value="Unassembled WGS sequence"/>
</dbReference>
<feature type="domain" description="CCHC-type" evidence="3">
    <location>
        <begin position="225"/>
        <end position="241"/>
    </location>
</feature>
<evidence type="ECO:0000259" key="3">
    <source>
        <dbReference type="PROSITE" id="PS50158"/>
    </source>
</evidence>
<reference evidence="4" key="1">
    <citation type="journal article" date="2022" name="Int. J. Mol. Sci.">
        <title>Draft Genome of Tanacetum Coccineum: Genomic Comparison of Closely Related Tanacetum-Family Plants.</title>
        <authorList>
            <person name="Yamashiro T."/>
            <person name="Shiraishi A."/>
            <person name="Nakayama K."/>
            <person name="Satake H."/>
        </authorList>
    </citation>
    <scope>NUCLEOTIDE SEQUENCE</scope>
</reference>
<accession>A0ABQ4X633</accession>
<dbReference type="GO" id="GO:0003964">
    <property type="term" value="F:RNA-directed DNA polymerase activity"/>
    <property type="evidence" value="ECO:0007669"/>
    <property type="project" value="UniProtKB-KW"/>
</dbReference>
<sequence>MKCNPTAFHGTEGDVELLRWFKKTESVFGISECVESKKVKFTAATLQGPALTWWNVKVATMGLETMNQMPWIEMKQLMTVEFCLIEEVSRIEHELWKLKVKEYNIVAYTQRFNELALMCPRMVEPERVKFDAYIRGLTDNIKGEVTSSKPANLNEAVRMAQKLMEQKSQARDERILEGKKRKWRAFQIEIELVKGNHRDNSHQTLQNNQKQGNARAMVTAPTDGKCHKCGKIGHKARYCKEKNVATGANALPISTCYDYGEQGHTRNRCPRKVKQEEVGEVRGRAYAKGMLTEGPSGYCSMLNIDSVKIRASYEVELADGRVVSTNTVLKGCTLNLVNHIFEIDLMLIELGTFDVIIGMDWLVKHAMPLLSVARKLRFIEGFSLISKPLTKLTQKDKKYEWGKEQEEAFQTLKQKLCSAPILALPEGTNDFVVHCDASSYSEHSTVTYTSVSFPVEDDSDIGSPGVDGPPIMPEDPYAYIMAAYEVPPSPDYIPGPEVPPSPDYIPGPEIPPSPDYIPGPEIPPSPDYILP</sequence>
<dbReference type="PANTHER" id="PTHR15503">
    <property type="entry name" value="LDOC1 RELATED"/>
    <property type="match status" value="1"/>
</dbReference>
<evidence type="ECO:0000256" key="1">
    <source>
        <dbReference type="PROSITE-ProRule" id="PRU00047"/>
    </source>
</evidence>
<dbReference type="Gene3D" id="3.30.70.270">
    <property type="match status" value="1"/>
</dbReference>
<feature type="region of interest" description="Disordered" evidence="2">
    <location>
        <begin position="492"/>
        <end position="531"/>
    </location>
</feature>
<comment type="caution">
    <text evidence="4">The sequence shown here is derived from an EMBL/GenBank/DDBJ whole genome shotgun (WGS) entry which is preliminary data.</text>
</comment>
<dbReference type="InterPro" id="IPR032567">
    <property type="entry name" value="RTL1-rel"/>
</dbReference>
<dbReference type="Pfam" id="PF17919">
    <property type="entry name" value="RT_RNaseH_2"/>
    <property type="match status" value="1"/>
</dbReference>
<dbReference type="SMART" id="SM00343">
    <property type="entry name" value="ZnF_C2HC"/>
    <property type="match status" value="2"/>
</dbReference>
<dbReference type="InterPro" id="IPR043128">
    <property type="entry name" value="Rev_trsase/Diguanyl_cyclase"/>
</dbReference>
<keyword evidence="4" id="KW-0548">Nucleotidyltransferase</keyword>
<keyword evidence="4" id="KW-0695">RNA-directed DNA polymerase</keyword>
<gene>
    <name evidence="4" type="ORF">Tco_0655346</name>
</gene>
<keyword evidence="1" id="KW-0862">Zinc</keyword>
<dbReference type="InterPro" id="IPR045358">
    <property type="entry name" value="Ty3_capsid"/>
</dbReference>
<evidence type="ECO:0000313" key="5">
    <source>
        <dbReference type="Proteomes" id="UP001151760"/>
    </source>
</evidence>
<evidence type="ECO:0000313" key="4">
    <source>
        <dbReference type="EMBL" id="GJS60562.1"/>
    </source>
</evidence>
<protein>
    <submittedName>
        <fullName evidence="4">Reverse transcriptase domain-containing protein</fullName>
    </submittedName>
</protein>
<reference evidence="4" key="2">
    <citation type="submission" date="2022-01" db="EMBL/GenBank/DDBJ databases">
        <authorList>
            <person name="Yamashiro T."/>
            <person name="Shiraishi A."/>
            <person name="Satake H."/>
            <person name="Nakayama K."/>
        </authorList>
    </citation>
    <scope>NUCLEOTIDE SEQUENCE</scope>
</reference>
<organism evidence="4 5">
    <name type="scientific">Tanacetum coccineum</name>
    <dbReference type="NCBI Taxonomy" id="301880"/>
    <lineage>
        <taxon>Eukaryota</taxon>
        <taxon>Viridiplantae</taxon>
        <taxon>Streptophyta</taxon>
        <taxon>Embryophyta</taxon>
        <taxon>Tracheophyta</taxon>
        <taxon>Spermatophyta</taxon>
        <taxon>Magnoliopsida</taxon>
        <taxon>eudicotyledons</taxon>
        <taxon>Gunneridae</taxon>
        <taxon>Pentapetalae</taxon>
        <taxon>asterids</taxon>
        <taxon>campanulids</taxon>
        <taxon>Asterales</taxon>
        <taxon>Asteraceae</taxon>
        <taxon>Asteroideae</taxon>
        <taxon>Anthemideae</taxon>
        <taxon>Anthemidinae</taxon>
        <taxon>Tanacetum</taxon>
    </lineage>
</organism>
<dbReference type="InterPro" id="IPR001878">
    <property type="entry name" value="Znf_CCHC"/>
</dbReference>
<keyword evidence="1" id="KW-0863">Zinc-finger</keyword>
<dbReference type="CDD" id="cd00303">
    <property type="entry name" value="retropepsin_like"/>
    <property type="match status" value="1"/>
</dbReference>
<dbReference type="PANTHER" id="PTHR15503:SF45">
    <property type="entry name" value="RNA-DIRECTED DNA POLYMERASE HOMOLOG"/>
    <property type="match status" value="1"/>
</dbReference>
<dbReference type="SUPFAM" id="SSF56672">
    <property type="entry name" value="DNA/RNA polymerases"/>
    <property type="match status" value="1"/>
</dbReference>
<proteinExistence type="predicted"/>
<dbReference type="Pfam" id="PF08284">
    <property type="entry name" value="RVP_2"/>
    <property type="match status" value="1"/>
</dbReference>
<dbReference type="PROSITE" id="PS50158">
    <property type="entry name" value="ZF_CCHC"/>
    <property type="match status" value="1"/>
</dbReference>
<evidence type="ECO:0000256" key="2">
    <source>
        <dbReference type="SAM" id="MobiDB-lite"/>
    </source>
</evidence>
<keyword evidence="5" id="KW-1185">Reference proteome</keyword>
<dbReference type="InterPro" id="IPR043502">
    <property type="entry name" value="DNA/RNA_pol_sf"/>
</dbReference>
<name>A0ABQ4X633_9ASTR</name>
<keyword evidence="4" id="KW-0808">Transferase</keyword>
<dbReference type="Gene3D" id="4.10.60.10">
    <property type="entry name" value="Zinc finger, CCHC-type"/>
    <property type="match status" value="1"/>
</dbReference>